<name>A0A0A9GU67_ARUDO</name>
<protein>
    <submittedName>
        <fullName evidence="1">Uncharacterized protein</fullName>
    </submittedName>
</protein>
<organism evidence="1">
    <name type="scientific">Arundo donax</name>
    <name type="common">Giant reed</name>
    <name type="synonym">Donax arundinaceus</name>
    <dbReference type="NCBI Taxonomy" id="35708"/>
    <lineage>
        <taxon>Eukaryota</taxon>
        <taxon>Viridiplantae</taxon>
        <taxon>Streptophyta</taxon>
        <taxon>Embryophyta</taxon>
        <taxon>Tracheophyta</taxon>
        <taxon>Spermatophyta</taxon>
        <taxon>Magnoliopsida</taxon>
        <taxon>Liliopsida</taxon>
        <taxon>Poales</taxon>
        <taxon>Poaceae</taxon>
        <taxon>PACMAD clade</taxon>
        <taxon>Arundinoideae</taxon>
        <taxon>Arundineae</taxon>
        <taxon>Arundo</taxon>
    </lineage>
</organism>
<evidence type="ECO:0000313" key="1">
    <source>
        <dbReference type="EMBL" id="JAE24103.1"/>
    </source>
</evidence>
<proteinExistence type="predicted"/>
<reference evidence="1" key="2">
    <citation type="journal article" date="2015" name="Data Brief">
        <title>Shoot transcriptome of the giant reed, Arundo donax.</title>
        <authorList>
            <person name="Barrero R.A."/>
            <person name="Guerrero F.D."/>
            <person name="Moolhuijzen P."/>
            <person name="Goolsby J.A."/>
            <person name="Tidwell J."/>
            <person name="Bellgard S.E."/>
            <person name="Bellgard M.I."/>
        </authorList>
    </citation>
    <scope>NUCLEOTIDE SEQUENCE</scope>
    <source>
        <tissue evidence="1">Shoot tissue taken approximately 20 cm above the soil surface</tissue>
    </source>
</reference>
<dbReference type="AlphaFoldDB" id="A0A0A9GU67"/>
<accession>A0A0A9GU67</accession>
<dbReference type="EMBL" id="GBRH01173793">
    <property type="protein sequence ID" value="JAE24103.1"/>
    <property type="molecule type" value="Transcribed_RNA"/>
</dbReference>
<reference evidence="1" key="1">
    <citation type="submission" date="2014-09" db="EMBL/GenBank/DDBJ databases">
        <authorList>
            <person name="Magalhaes I.L.F."/>
            <person name="Oliveira U."/>
            <person name="Santos F.R."/>
            <person name="Vidigal T.H.D.A."/>
            <person name="Brescovit A.D."/>
            <person name="Santos A.J."/>
        </authorList>
    </citation>
    <scope>NUCLEOTIDE SEQUENCE</scope>
    <source>
        <tissue evidence="1">Shoot tissue taken approximately 20 cm above the soil surface</tissue>
    </source>
</reference>
<sequence>MFWLWTFRIGPTASRSYPQYLHHSARRHGGSLMLEEHPTAMVQQQT</sequence>